<sequence length="590" mass="68890">MCREDQVDEFLSLKRELEQTAKNCRILQFKLKKAEQRSEELEDEKKNLEQDLKQIETTTVAKKPGKLQRSATETELAVAREVSDRMQKELEELRQQLRSSQEDQALLRRRMSGDVSADTSHLVNKHKEISATTLIGDETSKLVRELHDSLEREADTREQLKFAEEESESLRKKLSRVEEENEVLAVQIKKMTARYKVERQRSREGSQPPDNAEPEGPSAEELRVQLECNEQETSLLRQKVETLESEREKMRKEIQQLTEQVKKLHAKPGTPPQPGLTVGASVWMEKARQLESENLVLRKKLNETELENERLESQLKRKGGAKRALSLQEGEEDGAPINLDLQRKLQTMENEANIIRSRNHEMEQEIDRLIEENKKMQLKKVNSVVSNRKNSSSSVMDESSKIKELEEQLQEYRDREAKRTEELLEEIKQKSSKKLDLTATKPELRRRIEELEGQLDSLTTLCQDPTGRKVSNEALEKERLLHQETIRKLKELQTLRHKDENLVKQAEERAREKEKEVEKIKEKLIGVETTHRNCNGNIKELQMLLKEQEAKVYAQEKRQAEVTLGWIKERDDLKRQIKEEFEKGKASFTK</sequence>
<proteinExistence type="predicted"/>
<evidence type="ECO:0000256" key="2">
    <source>
        <dbReference type="SAM" id="MobiDB-lite"/>
    </source>
</evidence>
<organism evidence="3">
    <name type="scientific">Cyprideis torosa</name>
    <dbReference type="NCBI Taxonomy" id="163714"/>
    <lineage>
        <taxon>Eukaryota</taxon>
        <taxon>Metazoa</taxon>
        <taxon>Ecdysozoa</taxon>
        <taxon>Arthropoda</taxon>
        <taxon>Crustacea</taxon>
        <taxon>Oligostraca</taxon>
        <taxon>Ostracoda</taxon>
        <taxon>Podocopa</taxon>
        <taxon>Podocopida</taxon>
        <taxon>Cytherocopina</taxon>
        <taxon>Cytheroidea</taxon>
        <taxon>Cytherideidae</taxon>
        <taxon>Cyprideis</taxon>
    </lineage>
</organism>
<protein>
    <submittedName>
        <fullName evidence="3">Uncharacterized protein</fullName>
    </submittedName>
</protein>
<feature type="region of interest" description="Disordered" evidence="2">
    <location>
        <begin position="194"/>
        <end position="223"/>
    </location>
</feature>
<feature type="region of interest" description="Disordered" evidence="2">
    <location>
        <begin position="381"/>
        <end position="402"/>
    </location>
</feature>
<reference evidence="3" key="1">
    <citation type="submission" date="2020-11" db="EMBL/GenBank/DDBJ databases">
        <authorList>
            <person name="Tran Van P."/>
        </authorList>
    </citation>
    <scope>NUCLEOTIDE SEQUENCE</scope>
</reference>
<accession>A0A7R8WRS6</accession>
<feature type="region of interest" description="Disordered" evidence="2">
    <location>
        <begin position="311"/>
        <end position="335"/>
    </location>
</feature>
<gene>
    <name evidence="3" type="ORF">CTOB1V02_LOCUS11673</name>
</gene>
<evidence type="ECO:0000313" key="3">
    <source>
        <dbReference type="EMBL" id="CAD7233854.1"/>
    </source>
</evidence>
<feature type="compositionally biased region" description="Low complexity" evidence="2">
    <location>
        <begin position="381"/>
        <end position="395"/>
    </location>
</feature>
<evidence type="ECO:0000256" key="1">
    <source>
        <dbReference type="SAM" id="Coils"/>
    </source>
</evidence>
<dbReference type="EMBL" id="OB667104">
    <property type="protein sequence ID" value="CAD7233854.1"/>
    <property type="molecule type" value="Genomic_DNA"/>
</dbReference>
<dbReference type="InterPro" id="IPR049885">
    <property type="entry name" value="MTCL1-3"/>
</dbReference>
<feature type="coiled-coil region" evidence="1">
    <location>
        <begin position="17"/>
        <end position="110"/>
    </location>
</feature>
<dbReference type="PANTHER" id="PTHR15742">
    <property type="entry name" value="GIRDIN"/>
    <property type="match status" value="1"/>
</dbReference>
<feature type="non-terminal residue" evidence="3">
    <location>
        <position position="590"/>
    </location>
</feature>
<keyword evidence="1" id="KW-0175">Coiled coil</keyword>
<feature type="region of interest" description="Disordered" evidence="2">
    <location>
        <begin position="151"/>
        <end position="176"/>
    </location>
</feature>
<dbReference type="PANTHER" id="PTHR15742:SF5">
    <property type="entry name" value="GIRDIN"/>
    <property type="match status" value="1"/>
</dbReference>
<dbReference type="AlphaFoldDB" id="A0A7R8WRS6"/>
<feature type="compositionally biased region" description="Basic and acidic residues" evidence="2">
    <location>
        <begin position="195"/>
        <end position="204"/>
    </location>
</feature>
<name>A0A7R8WRS6_9CRUS</name>
<dbReference type="OrthoDB" id="6381435at2759"/>